<accession>B8HZI7</accession>
<keyword evidence="1" id="KW-0614">Plasmid</keyword>
<proteinExistence type="predicted"/>
<sequence>MAGAKPFLVLLLIIMALSKFMIGCGQSSGDAYQQCLNEAKNEDEKLQSREKLL</sequence>
<geneLocation type="plasmid" evidence="1">
    <name>pP742502</name>
</geneLocation>
<gene>
    <name evidence="1" type="ordered locus">Cyan7425_0139</name>
</gene>
<name>B8HZI7_CYAP4</name>
<dbReference type="KEGG" id="cyn:Cyan7425_0139"/>
<organism evidence="1">
    <name type="scientific">Cyanothece sp. (strain PCC 7425 / ATCC 29141)</name>
    <dbReference type="NCBI Taxonomy" id="395961"/>
    <lineage>
        <taxon>Bacteria</taxon>
        <taxon>Bacillati</taxon>
        <taxon>Cyanobacteriota</taxon>
        <taxon>Cyanophyceae</taxon>
        <taxon>Gomontiellales</taxon>
        <taxon>Cyanothecaceae</taxon>
        <taxon>Cyanothece</taxon>
    </lineage>
</organism>
<dbReference type="AlphaFoldDB" id="B8HZI7"/>
<dbReference type="HOGENOM" id="CLU_3060734_0_0_3"/>
<reference evidence="1" key="1">
    <citation type="submission" date="2009-01" db="EMBL/GenBank/DDBJ databases">
        <title>Complete sequence of plasmid2 Cyanothece sp. PCC 7425.</title>
        <authorList>
            <consortium name="US DOE Joint Genome Institute"/>
            <person name="Lucas S."/>
            <person name="Copeland A."/>
            <person name="Lapidus A."/>
            <person name="Glavina del Rio T."/>
            <person name="Dalin E."/>
            <person name="Tice H."/>
            <person name="Bruce D."/>
            <person name="Goodwin L."/>
            <person name="Pitluck S."/>
            <person name="Sims D."/>
            <person name="Meineke L."/>
            <person name="Brettin T."/>
            <person name="Detter J.C."/>
            <person name="Han C."/>
            <person name="Larimer F."/>
            <person name="Land M."/>
            <person name="Hauser L."/>
            <person name="Kyrpides N."/>
            <person name="Ovchinnikova G."/>
            <person name="Liberton M."/>
            <person name="Stoeckel J."/>
            <person name="Banerjee A."/>
            <person name="Singh A."/>
            <person name="Page L."/>
            <person name="Sato H."/>
            <person name="Zhao L."/>
            <person name="Sherman L."/>
            <person name="Pakrasi H."/>
            <person name="Richardson P."/>
        </authorList>
    </citation>
    <scope>NUCLEOTIDE SEQUENCE</scope>
    <source>
        <strain evidence="1">PCC 7425</strain>
        <plasmid evidence="1">pP742502</plasmid>
    </source>
</reference>
<evidence type="ECO:0000313" key="1">
    <source>
        <dbReference type="EMBL" id="ACL47835.1"/>
    </source>
</evidence>
<dbReference type="EMBL" id="CP001346">
    <property type="protein sequence ID" value="ACL47835.1"/>
    <property type="molecule type" value="Genomic_DNA"/>
</dbReference>
<protein>
    <submittedName>
        <fullName evidence="1">Uncharacterized protein</fullName>
    </submittedName>
</protein>